<feature type="domain" description="F-box" evidence="1">
    <location>
        <begin position="19"/>
        <end position="51"/>
    </location>
</feature>
<dbReference type="Proteomes" id="UP000499080">
    <property type="component" value="Unassembled WGS sequence"/>
</dbReference>
<dbReference type="PANTHER" id="PTHR20872">
    <property type="match status" value="1"/>
</dbReference>
<dbReference type="Gene3D" id="3.80.10.10">
    <property type="entry name" value="Ribonuclease Inhibitor"/>
    <property type="match status" value="1"/>
</dbReference>
<dbReference type="Pfam" id="PF00646">
    <property type="entry name" value="F-box"/>
    <property type="match status" value="1"/>
</dbReference>
<protein>
    <recommendedName>
        <fullName evidence="1">F-box domain-containing protein</fullName>
    </recommendedName>
</protein>
<evidence type="ECO:0000313" key="2">
    <source>
        <dbReference type="EMBL" id="GBN51560.1"/>
    </source>
</evidence>
<dbReference type="Gene3D" id="1.20.1280.50">
    <property type="match status" value="1"/>
</dbReference>
<organism evidence="2 3">
    <name type="scientific">Araneus ventricosus</name>
    <name type="common">Orbweaver spider</name>
    <name type="synonym">Epeira ventricosa</name>
    <dbReference type="NCBI Taxonomy" id="182803"/>
    <lineage>
        <taxon>Eukaryota</taxon>
        <taxon>Metazoa</taxon>
        <taxon>Ecdysozoa</taxon>
        <taxon>Arthropoda</taxon>
        <taxon>Chelicerata</taxon>
        <taxon>Arachnida</taxon>
        <taxon>Araneae</taxon>
        <taxon>Araneomorphae</taxon>
        <taxon>Entelegynae</taxon>
        <taxon>Araneoidea</taxon>
        <taxon>Araneidae</taxon>
        <taxon>Araneus</taxon>
    </lineage>
</organism>
<dbReference type="AlphaFoldDB" id="A0A4Y2PM11"/>
<dbReference type="PANTHER" id="PTHR20872:SF1">
    <property type="entry name" value="F-BOX DOMAIN-CONTAINING PROTEIN"/>
    <property type="match status" value="1"/>
</dbReference>
<dbReference type="SUPFAM" id="SSF52047">
    <property type="entry name" value="RNI-like"/>
    <property type="match status" value="1"/>
</dbReference>
<dbReference type="EMBL" id="BGPR01011478">
    <property type="protein sequence ID" value="GBN51560.1"/>
    <property type="molecule type" value="Genomic_DNA"/>
</dbReference>
<proteinExistence type="predicted"/>
<sequence length="457" mass="53793">MAERIQSDEREEYDEQVQWRDLPTSALKMVYSFASRDDQLNMSVVCRNWSEGFRSASVSKTFRFDITESQLSIRTCPRLKFVEKYGDMFRHVEIDCNFDEKKLGFIQTWCRNFIEFLKILASKSKLKSVNFRDLSYCFVQIDNPTQKEIWSAIANFLESQHHLKRVEFHNCCFRFSEGVKLLSKLIESNSESLTHLVLREFIRWKSMRENEHSKPVINLTDLLGLPHFTTLETEFLPSFVFMFACQPSAIQTLKKCQTRLPRKIILNDHDNIEIGKVGRLTSDDWMFLKNIYPDLQVEFNFSTDSPSLRKVNLFIASNMPITRLNCRFEYKFAVHLMPFMEVYELFHHLLACKTNDHLVSLHFGWSRIIPDLASVFIPFLLACKKLKCLELFIVCPSNGVDLLLESWLQNRPESLEKVHIVISGFKDDYDIMNLTTEYVNRLRLVGLNLDVDFKFDR</sequence>
<name>A0A4Y2PM11_ARAVE</name>
<gene>
    <name evidence="2" type="ORF">AVEN_42517_1</name>
</gene>
<dbReference type="InterPro" id="IPR001810">
    <property type="entry name" value="F-box_dom"/>
</dbReference>
<evidence type="ECO:0000259" key="1">
    <source>
        <dbReference type="Pfam" id="PF00646"/>
    </source>
</evidence>
<comment type="caution">
    <text evidence="2">The sequence shown here is derived from an EMBL/GenBank/DDBJ whole genome shotgun (WGS) entry which is preliminary data.</text>
</comment>
<dbReference type="OrthoDB" id="6409609at2759"/>
<dbReference type="InterPro" id="IPR032675">
    <property type="entry name" value="LRR_dom_sf"/>
</dbReference>
<evidence type="ECO:0000313" key="3">
    <source>
        <dbReference type="Proteomes" id="UP000499080"/>
    </source>
</evidence>
<keyword evidence="3" id="KW-1185">Reference proteome</keyword>
<reference evidence="2 3" key="1">
    <citation type="journal article" date="2019" name="Sci. Rep.">
        <title>Orb-weaving spider Araneus ventricosus genome elucidates the spidroin gene catalogue.</title>
        <authorList>
            <person name="Kono N."/>
            <person name="Nakamura H."/>
            <person name="Ohtoshi R."/>
            <person name="Moran D.A.P."/>
            <person name="Shinohara A."/>
            <person name="Yoshida Y."/>
            <person name="Fujiwara M."/>
            <person name="Mori M."/>
            <person name="Tomita M."/>
            <person name="Arakawa K."/>
        </authorList>
    </citation>
    <scope>NUCLEOTIDE SEQUENCE [LARGE SCALE GENOMIC DNA]</scope>
</reference>
<accession>A0A4Y2PM11</accession>